<evidence type="ECO:0000313" key="7">
    <source>
        <dbReference type="Proteomes" id="UP001601442"/>
    </source>
</evidence>
<dbReference type="RefSeq" id="WP_195023365.1">
    <property type="nucleotide sequence ID" value="NZ_JBIAMT010000010.1"/>
</dbReference>
<dbReference type="SUPFAM" id="SSF48498">
    <property type="entry name" value="Tetracyclin repressor-like, C-terminal domain"/>
    <property type="match status" value="1"/>
</dbReference>
<evidence type="ECO:0000313" key="6">
    <source>
        <dbReference type="EMBL" id="MFF0501567.1"/>
    </source>
</evidence>
<dbReference type="InterPro" id="IPR050109">
    <property type="entry name" value="HTH-type_TetR-like_transc_reg"/>
</dbReference>
<dbReference type="Proteomes" id="UP001601442">
    <property type="component" value="Unassembled WGS sequence"/>
</dbReference>
<feature type="DNA-binding region" description="H-T-H motif" evidence="4">
    <location>
        <begin position="30"/>
        <end position="49"/>
    </location>
</feature>
<reference evidence="6 7" key="1">
    <citation type="submission" date="2024-10" db="EMBL/GenBank/DDBJ databases">
        <title>The Natural Products Discovery Center: Release of the First 8490 Sequenced Strains for Exploring Actinobacteria Biosynthetic Diversity.</title>
        <authorList>
            <person name="Kalkreuter E."/>
            <person name="Kautsar S.A."/>
            <person name="Yang D."/>
            <person name="Bader C.D."/>
            <person name="Teijaro C.N."/>
            <person name="Fluegel L."/>
            <person name="Davis C.M."/>
            <person name="Simpson J.R."/>
            <person name="Lauterbach L."/>
            <person name="Steele A.D."/>
            <person name="Gui C."/>
            <person name="Meng S."/>
            <person name="Li G."/>
            <person name="Viehrig K."/>
            <person name="Ye F."/>
            <person name="Su P."/>
            <person name="Kiefer A.F."/>
            <person name="Nichols A."/>
            <person name="Cepeda A.J."/>
            <person name="Yan W."/>
            <person name="Fan B."/>
            <person name="Jiang Y."/>
            <person name="Adhikari A."/>
            <person name="Zheng C.-J."/>
            <person name="Schuster L."/>
            <person name="Cowan T.M."/>
            <person name="Smanski M.J."/>
            <person name="Chevrette M.G."/>
            <person name="De Carvalho L.P.S."/>
            <person name="Shen B."/>
        </authorList>
    </citation>
    <scope>NUCLEOTIDE SEQUENCE [LARGE SCALE GENOMIC DNA]</scope>
    <source>
        <strain evidence="6 7">NPDC004119</strain>
    </source>
</reference>
<evidence type="ECO:0000256" key="3">
    <source>
        <dbReference type="ARBA" id="ARBA00023163"/>
    </source>
</evidence>
<dbReference type="InterPro" id="IPR025996">
    <property type="entry name" value="MT1864/Rv1816-like_C"/>
</dbReference>
<evidence type="ECO:0000256" key="1">
    <source>
        <dbReference type="ARBA" id="ARBA00023015"/>
    </source>
</evidence>
<dbReference type="InterPro" id="IPR009057">
    <property type="entry name" value="Homeodomain-like_sf"/>
</dbReference>
<keyword evidence="2 4" id="KW-0238">DNA-binding</keyword>
<dbReference type="PROSITE" id="PS50977">
    <property type="entry name" value="HTH_TETR_2"/>
    <property type="match status" value="1"/>
</dbReference>
<comment type="caution">
    <text evidence="6">The sequence shown here is derived from an EMBL/GenBank/DDBJ whole genome shotgun (WGS) entry which is preliminary data.</text>
</comment>
<feature type="domain" description="HTH tetR-type" evidence="5">
    <location>
        <begin position="7"/>
        <end position="67"/>
    </location>
</feature>
<dbReference type="EMBL" id="JBIAMT010000010">
    <property type="protein sequence ID" value="MFF0501567.1"/>
    <property type="molecule type" value="Genomic_DNA"/>
</dbReference>
<organism evidence="6 7">
    <name type="scientific">Nocardia aobensis</name>
    <dbReference type="NCBI Taxonomy" id="257277"/>
    <lineage>
        <taxon>Bacteria</taxon>
        <taxon>Bacillati</taxon>
        <taxon>Actinomycetota</taxon>
        <taxon>Actinomycetes</taxon>
        <taxon>Mycobacteriales</taxon>
        <taxon>Nocardiaceae</taxon>
        <taxon>Nocardia</taxon>
    </lineage>
</organism>
<dbReference type="SUPFAM" id="SSF46689">
    <property type="entry name" value="Homeodomain-like"/>
    <property type="match status" value="1"/>
</dbReference>
<sequence>MARSADPTVRSALLESAARLLAQQGPDAVSTRRIAAEAQTSAMAVYTHFGSIGDLVAAVIEAGFKKLATMMESVEQTDDPVRDLIALLLASVEFARREPNLYQVLFVTASLGQYRRTAPAELLAGRAETFQLVIEACERAFDAGRFTPRTESGPLAYQWWSAVHGYVMLEVAGFIDQGPGTKKVLMPLLETLASGLGDSAQRLQASLDSALEVPA</sequence>
<dbReference type="InterPro" id="IPR001647">
    <property type="entry name" value="HTH_TetR"/>
</dbReference>
<evidence type="ECO:0000256" key="2">
    <source>
        <dbReference type="ARBA" id="ARBA00023125"/>
    </source>
</evidence>
<proteinExistence type="predicted"/>
<dbReference type="InterPro" id="IPR036271">
    <property type="entry name" value="Tet_transcr_reg_TetR-rel_C_sf"/>
</dbReference>
<dbReference type="Gene3D" id="1.10.357.10">
    <property type="entry name" value="Tetracycline Repressor, domain 2"/>
    <property type="match status" value="1"/>
</dbReference>
<gene>
    <name evidence="6" type="ORF">ACFYU5_34585</name>
</gene>
<dbReference type="PANTHER" id="PTHR30055:SF209">
    <property type="entry name" value="POSSIBLE TRANSCRIPTIONAL REGULATORY PROTEIN (PROBABLY TETR-FAMILY)"/>
    <property type="match status" value="1"/>
</dbReference>
<evidence type="ECO:0000256" key="4">
    <source>
        <dbReference type="PROSITE-ProRule" id="PRU00335"/>
    </source>
</evidence>
<keyword evidence="3" id="KW-0804">Transcription</keyword>
<protein>
    <submittedName>
        <fullName evidence="6">TetR/AcrR family transcriptional regulator</fullName>
    </submittedName>
</protein>
<keyword evidence="1" id="KW-0805">Transcription regulation</keyword>
<dbReference type="PANTHER" id="PTHR30055">
    <property type="entry name" value="HTH-TYPE TRANSCRIPTIONAL REGULATOR RUTR"/>
    <property type="match status" value="1"/>
</dbReference>
<keyword evidence="7" id="KW-1185">Reference proteome</keyword>
<evidence type="ECO:0000259" key="5">
    <source>
        <dbReference type="PROSITE" id="PS50977"/>
    </source>
</evidence>
<name>A0ABW6PEP6_9NOCA</name>
<dbReference type="Pfam" id="PF00440">
    <property type="entry name" value="TetR_N"/>
    <property type="match status" value="1"/>
</dbReference>
<dbReference type="Pfam" id="PF13305">
    <property type="entry name" value="TetR_C_33"/>
    <property type="match status" value="1"/>
</dbReference>
<accession>A0ABW6PEP6</accession>